<proteinExistence type="predicted"/>
<protein>
    <submittedName>
        <fullName evidence="2">Uncharacterized protein</fullName>
    </submittedName>
</protein>
<evidence type="ECO:0000313" key="3">
    <source>
        <dbReference type="Proteomes" id="UP000821853"/>
    </source>
</evidence>
<sequence>MLQPPDPGDGEMDQSKPPDETATSSEALKNPLYEWHTVVNGKYIPVSKLNTSNAGAVIRSCRQPLLPRDEHKVIIRPRNGLQLNAIGTVALARGLSKTVQAPKEISSAWTVIIEPNQSIGIVSTPHAQAALYLKNLPAVDINGKMCEVTAYLAATDNLIKGVIHQIPQSTTEEELRDQIRVDGITSSKRECSHTPLQQLSHSRANLCPTTSATGVHKSDATPTEDSPLYAACAGRWDSGQMSARTPRGGMQ</sequence>
<dbReference type="AlphaFoldDB" id="A0A9J6FX02"/>
<dbReference type="VEuPathDB" id="VectorBase:HLOH_047487"/>
<reference evidence="2 3" key="1">
    <citation type="journal article" date="2020" name="Cell">
        <title>Large-Scale Comparative Analyses of Tick Genomes Elucidate Their Genetic Diversity and Vector Capacities.</title>
        <authorList>
            <consortium name="Tick Genome and Microbiome Consortium (TIGMIC)"/>
            <person name="Jia N."/>
            <person name="Wang J."/>
            <person name="Shi W."/>
            <person name="Du L."/>
            <person name="Sun Y."/>
            <person name="Zhan W."/>
            <person name="Jiang J.F."/>
            <person name="Wang Q."/>
            <person name="Zhang B."/>
            <person name="Ji P."/>
            <person name="Bell-Sakyi L."/>
            <person name="Cui X.M."/>
            <person name="Yuan T.T."/>
            <person name="Jiang B.G."/>
            <person name="Yang W.F."/>
            <person name="Lam T.T."/>
            <person name="Chang Q.C."/>
            <person name="Ding S.J."/>
            <person name="Wang X.J."/>
            <person name="Zhu J.G."/>
            <person name="Ruan X.D."/>
            <person name="Zhao L."/>
            <person name="Wei J.T."/>
            <person name="Ye R.Z."/>
            <person name="Que T.C."/>
            <person name="Du C.H."/>
            <person name="Zhou Y.H."/>
            <person name="Cheng J.X."/>
            <person name="Dai P.F."/>
            <person name="Guo W.B."/>
            <person name="Han X.H."/>
            <person name="Huang E.J."/>
            <person name="Li L.F."/>
            <person name="Wei W."/>
            <person name="Gao Y.C."/>
            <person name="Liu J.Z."/>
            <person name="Shao H.Z."/>
            <person name="Wang X."/>
            <person name="Wang C.C."/>
            <person name="Yang T.C."/>
            <person name="Huo Q.B."/>
            <person name="Li W."/>
            <person name="Chen H.Y."/>
            <person name="Chen S.E."/>
            <person name="Zhou L.G."/>
            <person name="Ni X.B."/>
            <person name="Tian J.H."/>
            <person name="Sheng Y."/>
            <person name="Liu T."/>
            <person name="Pan Y.S."/>
            <person name="Xia L.Y."/>
            <person name="Li J."/>
            <person name="Zhao F."/>
            <person name="Cao W.C."/>
        </authorList>
    </citation>
    <scope>NUCLEOTIDE SEQUENCE [LARGE SCALE GENOMIC DNA]</scope>
    <source>
        <strain evidence="2">HaeL-2018</strain>
    </source>
</reference>
<dbReference type="Proteomes" id="UP000821853">
    <property type="component" value="Chromosome 2"/>
</dbReference>
<evidence type="ECO:0000313" key="2">
    <source>
        <dbReference type="EMBL" id="KAH9366920.1"/>
    </source>
</evidence>
<feature type="region of interest" description="Disordered" evidence="1">
    <location>
        <begin position="1"/>
        <end position="27"/>
    </location>
</feature>
<keyword evidence="3" id="KW-1185">Reference proteome</keyword>
<organism evidence="2 3">
    <name type="scientific">Haemaphysalis longicornis</name>
    <name type="common">Bush tick</name>
    <dbReference type="NCBI Taxonomy" id="44386"/>
    <lineage>
        <taxon>Eukaryota</taxon>
        <taxon>Metazoa</taxon>
        <taxon>Ecdysozoa</taxon>
        <taxon>Arthropoda</taxon>
        <taxon>Chelicerata</taxon>
        <taxon>Arachnida</taxon>
        <taxon>Acari</taxon>
        <taxon>Parasitiformes</taxon>
        <taxon>Ixodida</taxon>
        <taxon>Ixodoidea</taxon>
        <taxon>Ixodidae</taxon>
        <taxon>Haemaphysalinae</taxon>
        <taxon>Haemaphysalis</taxon>
    </lineage>
</organism>
<comment type="caution">
    <text evidence="2">The sequence shown here is derived from an EMBL/GenBank/DDBJ whole genome shotgun (WGS) entry which is preliminary data.</text>
</comment>
<name>A0A9J6FX02_HAELO</name>
<gene>
    <name evidence="2" type="ORF">HPB48_000780</name>
</gene>
<evidence type="ECO:0000256" key="1">
    <source>
        <dbReference type="SAM" id="MobiDB-lite"/>
    </source>
</evidence>
<dbReference type="EMBL" id="JABSTR010000004">
    <property type="protein sequence ID" value="KAH9366920.1"/>
    <property type="molecule type" value="Genomic_DNA"/>
</dbReference>
<accession>A0A9J6FX02</accession>